<dbReference type="InterPro" id="IPR029052">
    <property type="entry name" value="Metallo-depent_PP-like"/>
</dbReference>
<keyword evidence="3" id="KW-0378">Hydrolase</keyword>
<keyword evidence="1" id="KW-1133">Transmembrane helix</keyword>
<protein>
    <submittedName>
        <fullName evidence="3">Uncharacterized metallophosphoesterase Cj0846</fullName>
        <ecNumber evidence="3">3.1.-.-</ecNumber>
    </submittedName>
</protein>
<dbReference type="CDD" id="cd07385">
    <property type="entry name" value="MPP_YkuE_C"/>
    <property type="match status" value="1"/>
</dbReference>
<feature type="domain" description="Calcineurin-like phosphoesterase" evidence="2">
    <location>
        <begin position="145"/>
        <end position="304"/>
    </location>
</feature>
<reference evidence="3 4" key="1">
    <citation type="submission" date="2018-06" db="EMBL/GenBank/DDBJ databases">
        <authorList>
            <consortium name="Pathogen Informatics"/>
            <person name="Doyle S."/>
        </authorList>
    </citation>
    <scope>NUCLEOTIDE SEQUENCE [LARGE SCALE GENOMIC DNA]</scope>
    <source>
        <strain evidence="3 4">NCTC12112</strain>
    </source>
</reference>
<dbReference type="Gene3D" id="3.60.21.10">
    <property type="match status" value="1"/>
</dbReference>
<feature type="transmembrane region" description="Helical" evidence="1">
    <location>
        <begin position="73"/>
        <end position="93"/>
    </location>
</feature>
<dbReference type="KEGG" id="ful:C4N20_08475"/>
<keyword evidence="1" id="KW-0472">Membrane</keyword>
<evidence type="ECO:0000313" key="3">
    <source>
        <dbReference type="EMBL" id="SQI99727.1"/>
    </source>
</evidence>
<evidence type="ECO:0000259" key="2">
    <source>
        <dbReference type="Pfam" id="PF00149"/>
    </source>
</evidence>
<dbReference type="Proteomes" id="UP000249008">
    <property type="component" value="Chromosome 1"/>
</dbReference>
<sequence>MSYFFLALSTTLFILNFFVMWKTVKYVFPSDKKIFFIILFLILIVLLYGYQFFNSYFVSNFSYGSNRILSYIVYYYLAFVIYGSMVYFIVSIIEMIFRYKLNLNLYKPGFIIIFIILAIGTFYKHNTLLTEYEIDSGGKISAPLNIVLVSDVHLGHINGNASLIKMIDKVNSLKPDVVLIAGDLIDMYLEPVLERNMLDELKNIKSTYGSYFTLGNHDIYGSKADMLTEILRNNAVTIVLRDEKMLVNNEIYIAGRDNFSKKPISEILNGKEDKPVILIQHTPDTIDEAVENKTFLQVSGHTHKGQMFPGRLFTKKMFKVDYGHEKIEDTNIIVSSGYGTWGPPIRIGSQSEIVLIKIR</sequence>
<gene>
    <name evidence="3" type="ORF">NCTC12112_00245</name>
</gene>
<dbReference type="InterPro" id="IPR004843">
    <property type="entry name" value="Calcineurin-like_PHP"/>
</dbReference>
<dbReference type="EMBL" id="LS483487">
    <property type="protein sequence ID" value="SQI99727.1"/>
    <property type="molecule type" value="Genomic_DNA"/>
</dbReference>
<dbReference type="EC" id="3.1.-.-" evidence="3"/>
<feature type="transmembrane region" description="Helical" evidence="1">
    <location>
        <begin position="34"/>
        <end position="53"/>
    </location>
</feature>
<dbReference type="GeneID" id="78454843"/>
<organism evidence="3 4">
    <name type="scientific">Fusobacterium ulcerans</name>
    <dbReference type="NCBI Taxonomy" id="861"/>
    <lineage>
        <taxon>Bacteria</taxon>
        <taxon>Fusobacteriati</taxon>
        <taxon>Fusobacteriota</taxon>
        <taxon>Fusobacteriia</taxon>
        <taxon>Fusobacteriales</taxon>
        <taxon>Fusobacteriaceae</taxon>
        <taxon>Fusobacterium</taxon>
    </lineage>
</organism>
<feature type="transmembrane region" description="Helical" evidence="1">
    <location>
        <begin position="105"/>
        <end position="123"/>
    </location>
</feature>
<evidence type="ECO:0000313" key="4">
    <source>
        <dbReference type="Proteomes" id="UP000249008"/>
    </source>
</evidence>
<dbReference type="Pfam" id="PF00149">
    <property type="entry name" value="Metallophos"/>
    <property type="match status" value="1"/>
</dbReference>
<dbReference type="SUPFAM" id="SSF56300">
    <property type="entry name" value="Metallo-dependent phosphatases"/>
    <property type="match status" value="1"/>
</dbReference>
<dbReference type="InterPro" id="IPR051158">
    <property type="entry name" value="Metallophosphoesterase_sf"/>
</dbReference>
<name>A0AAX2J7N7_9FUSO</name>
<dbReference type="PANTHER" id="PTHR31302">
    <property type="entry name" value="TRANSMEMBRANE PROTEIN WITH METALLOPHOSPHOESTERASE DOMAIN-RELATED"/>
    <property type="match status" value="1"/>
</dbReference>
<dbReference type="GO" id="GO:0016787">
    <property type="term" value="F:hydrolase activity"/>
    <property type="evidence" value="ECO:0007669"/>
    <property type="project" value="UniProtKB-KW"/>
</dbReference>
<dbReference type="AlphaFoldDB" id="A0AAX2J7N7"/>
<accession>A0AAX2J7N7</accession>
<proteinExistence type="predicted"/>
<keyword evidence="1" id="KW-0812">Transmembrane</keyword>
<dbReference type="RefSeq" id="WP_005979023.1">
    <property type="nucleotide sequence ID" value="NZ_CABKNW010000004.1"/>
</dbReference>
<evidence type="ECO:0000256" key="1">
    <source>
        <dbReference type="SAM" id="Phobius"/>
    </source>
</evidence>
<dbReference type="PANTHER" id="PTHR31302:SF0">
    <property type="entry name" value="TRANSMEMBRANE PROTEIN WITH METALLOPHOSPHOESTERASE DOMAIN"/>
    <property type="match status" value="1"/>
</dbReference>
<feature type="transmembrane region" description="Helical" evidence="1">
    <location>
        <begin position="6"/>
        <end position="22"/>
    </location>
</feature>